<feature type="domain" description="Secretin/TonB short N-terminal" evidence="12">
    <location>
        <begin position="59"/>
        <end position="110"/>
    </location>
</feature>
<evidence type="ECO:0000259" key="12">
    <source>
        <dbReference type="SMART" id="SM00965"/>
    </source>
</evidence>
<evidence type="ECO:0000313" key="14">
    <source>
        <dbReference type="Proteomes" id="UP000190852"/>
    </source>
</evidence>
<name>A0A1T5CTT1_9BACT</name>
<dbReference type="NCBIfam" id="TIGR04056">
    <property type="entry name" value="OMP_RagA_SusC"/>
    <property type="match status" value="1"/>
</dbReference>
<dbReference type="InterPro" id="IPR023996">
    <property type="entry name" value="TonB-dep_OMP_SusC/RagA"/>
</dbReference>
<dbReference type="SMART" id="SM00965">
    <property type="entry name" value="STN"/>
    <property type="match status" value="1"/>
</dbReference>
<dbReference type="Pfam" id="PF13715">
    <property type="entry name" value="CarbopepD_reg_2"/>
    <property type="match status" value="1"/>
</dbReference>
<keyword evidence="4" id="KW-0406">Ion transport</keyword>
<dbReference type="InterPro" id="IPR039426">
    <property type="entry name" value="TonB-dep_rcpt-like"/>
</dbReference>
<reference evidence="14" key="1">
    <citation type="submission" date="2017-02" db="EMBL/GenBank/DDBJ databases">
        <authorList>
            <person name="Varghese N."/>
            <person name="Submissions S."/>
        </authorList>
    </citation>
    <scope>NUCLEOTIDE SEQUENCE [LARGE SCALE GENOMIC DNA]</scope>
    <source>
        <strain evidence="14">DSM 24967</strain>
    </source>
</reference>
<dbReference type="InterPro" id="IPR008969">
    <property type="entry name" value="CarboxyPept-like_regulatory"/>
</dbReference>
<evidence type="ECO:0000256" key="5">
    <source>
        <dbReference type="ARBA" id="ARBA00022692"/>
    </source>
</evidence>
<evidence type="ECO:0000256" key="7">
    <source>
        <dbReference type="ARBA" id="ARBA00023077"/>
    </source>
</evidence>
<dbReference type="SUPFAM" id="SSF49464">
    <property type="entry name" value="Carboxypeptidase regulatory domain-like"/>
    <property type="match status" value="1"/>
</dbReference>
<accession>A0A1T5CTT1</accession>
<dbReference type="InterPro" id="IPR012910">
    <property type="entry name" value="Plug_dom"/>
</dbReference>
<dbReference type="InterPro" id="IPR023997">
    <property type="entry name" value="TonB-dep_OMP_SusC/RagA_CS"/>
</dbReference>
<evidence type="ECO:0000256" key="10">
    <source>
        <dbReference type="PROSITE-ProRule" id="PRU01360"/>
    </source>
</evidence>
<dbReference type="Proteomes" id="UP000190852">
    <property type="component" value="Unassembled WGS sequence"/>
</dbReference>
<dbReference type="AlphaFoldDB" id="A0A1T5CTT1"/>
<evidence type="ECO:0000256" key="6">
    <source>
        <dbReference type="ARBA" id="ARBA00023004"/>
    </source>
</evidence>
<evidence type="ECO:0000256" key="9">
    <source>
        <dbReference type="ARBA" id="ARBA00023237"/>
    </source>
</evidence>
<evidence type="ECO:0000256" key="3">
    <source>
        <dbReference type="ARBA" id="ARBA00022452"/>
    </source>
</evidence>
<sequence length="1111" mass="123443">MNYTRIFIRRRFGLLLLAVFIFLSSPRIFAMENAEGITIPLAKVTLAEAIKKIEAASDYTFFYDAIKTNLRQQVTLKADNQKIEDVLNVLLKTTDLQYKITDHQIALIPRDNFKSTQSKKKITGVVVDETGIPVIGANVVEAGTTNGTITDLEGKFSLDVPLNADLLLTYVGYVSANLKVGSADHYNVQLALDSQGLDEVIVVGYGTVKKKDLTGAVASLQGDLLSSRKTTQLSAALQGAVAGVLVTRDNSAPGATAGSIKIRGVTTIGDSSPLVIVDGVPGDINQVNPNDVENMSVLKDAASASIYGSRAAAGVILITTKRASENDLTLGYNFEYGWEIPTKQPEYVGIQRFLEMTNELRYNDNNAGGMYQTYSQDQVENWVKYNATDPNNYPITDWTDLILKSSAPRQTHSLNIAGGSKSVRTKASVTYDKTDGLYADRYYERFMTRVNNDFKINNYLGATLDFNFKRSKSHQPVFDPINRMRIAAPVYAAVWDDGRMAEGKSGSNPYAIMENGGSKDSWYNQIGGKASIDFTPIEGLKISGIVAPIYNFDKIKSFSLAAAYTLANDPNTIGGYYEGHSTTKLTEDRNDSYNVTTQFIATYLKTLGKHDLNVMLGYENYFQYNETLFASRDQYELTNYPYLDLGPLSLRDNGGSAYETAYRSMFGRIMYSYANKYLLQANIRYDGSSRFHKDYRWGSFPSFSAGWVVSEESFMKDADLNWLSFAKLRASWGTLGNERIGNYPYQATIAFSNALFYQNGIAVSELTAAQQQYAIQNISWETTESLDLGMDLSFLDNRLRFTGDYYHKTTKDMLLALEIPDYVGFDNPDKNTGKMSTNGYELEAGWNDKAGDFSYSVSVNFSDFLSEMGDLGGTQFIGDQVKMKGSQFNEWYGYISEGLFQSQEDLNNSAKINNNVKVGDVKYKDISGPDGVPDGKISSEYDRVLLGGSLPRYMFGGNVSAKYKGFDFSMAFQGVGSQLVRLNSMMIEPLSENWGNIPSILDGNYWSSLKSEAENAKARYPRLTRSNISSNQAMSDFWLFNGRYVRLKNLTLGYTLPLSLTNKVSIDKIRIYASANDLFCLSKFPKGWDPEMGSSSYPITTSLLLGVSVNF</sequence>
<evidence type="ECO:0000256" key="11">
    <source>
        <dbReference type="RuleBase" id="RU003357"/>
    </source>
</evidence>
<evidence type="ECO:0000256" key="4">
    <source>
        <dbReference type="ARBA" id="ARBA00022496"/>
    </source>
</evidence>
<keyword evidence="14" id="KW-1185">Reference proteome</keyword>
<gene>
    <name evidence="13" type="ORF">SAMN05660349_02068</name>
</gene>
<dbReference type="Gene3D" id="3.55.50.30">
    <property type="match status" value="1"/>
</dbReference>
<keyword evidence="2 10" id="KW-0813">Transport</keyword>
<proteinExistence type="inferred from homology"/>
<dbReference type="Pfam" id="PF00593">
    <property type="entry name" value="TonB_dep_Rec_b-barrel"/>
    <property type="match status" value="1"/>
</dbReference>
<dbReference type="Pfam" id="PF07715">
    <property type="entry name" value="Plug"/>
    <property type="match status" value="1"/>
</dbReference>
<keyword evidence="4" id="KW-0410">Iron transport</keyword>
<keyword evidence="5 10" id="KW-0812">Transmembrane</keyword>
<comment type="subcellular location">
    <subcellularLocation>
        <location evidence="1 10">Cell outer membrane</location>
        <topology evidence="1 10">Multi-pass membrane protein</topology>
    </subcellularLocation>
</comment>
<dbReference type="SUPFAM" id="SSF56935">
    <property type="entry name" value="Porins"/>
    <property type="match status" value="1"/>
</dbReference>
<dbReference type="NCBIfam" id="TIGR04057">
    <property type="entry name" value="SusC_RagA_signa"/>
    <property type="match status" value="1"/>
</dbReference>
<evidence type="ECO:0000313" key="13">
    <source>
        <dbReference type="EMBL" id="SKB62721.1"/>
    </source>
</evidence>
<dbReference type="PROSITE" id="PS52016">
    <property type="entry name" value="TONB_DEPENDENT_REC_3"/>
    <property type="match status" value="1"/>
</dbReference>
<evidence type="ECO:0000256" key="1">
    <source>
        <dbReference type="ARBA" id="ARBA00004571"/>
    </source>
</evidence>
<keyword evidence="7 11" id="KW-0798">TonB box</keyword>
<protein>
    <submittedName>
        <fullName evidence="13">TonB-linked outer membrane protein, SusC/RagA family</fullName>
    </submittedName>
</protein>
<dbReference type="InterPro" id="IPR000531">
    <property type="entry name" value="Beta-barrel_TonB"/>
</dbReference>
<dbReference type="GO" id="GO:0006826">
    <property type="term" value="P:iron ion transport"/>
    <property type="evidence" value="ECO:0007669"/>
    <property type="project" value="UniProtKB-KW"/>
</dbReference>
<keyword evidence="6" id="KW-0408">Iron</keyword>
<dbReference type="Gene3D" id="2.170.130.10">
    <property type="entry name" value="TonB-dependent receptor, plug domain"/>
    <property type="match status" value="1"/>
</dbReference>
<evidence type="ECO:0000256" key="8">
    <source>
        <dbReference type="ARBA" id="ARBA00023136"/>
    </source>
</evidence>
<keyword evidence="8 10" id="KW-0472">Membrane</keyword>
<dbReference type="Pfam" id="PF07660">
    <property type="entry name" value="STN"/>
    <property type="match status" value="1"/>
</dbReference>
<dbReference type="InterPro" id="IPR037066">
    <property type="entry name" value="Plug_dom_sf"/>
</dbReference>
<keyword evidence="3 10" id="KW-1134">Transmembrane beta strand</keyword>
<dbReference type="InterPro" id="IPR036942">
    <property type="entry name" value="Beta-barrel_TonB_sf"/>
</dbReference>
<dbReference type="Gene3D" id="2.40.170.20">
    <property type="entry name" value="TonB-dependent receptor, beta-barrel domain"/>
    <property type="match status" value="1"/>
</dbReference>
<dbReference type="InterPro" id="IPR011662">
    <property type="entry name" value="Secretin/TonB_short_N"/>
</dbReference>
<keyword evidence="9 10" id="KW-0998">Cell outer membrane</keyword>
<dbReference type="EMBL" id="FUYQ01000014">
    <property type="protein sequence ID" value="SKB62721.1"/>
    <property type="molecule type" value="Genomic_DNA"/>
</dbReference>
<comment type="similarity">
    <text evidence="10 11">Belongs to the TonB-dependent receptor family.</text>
</comment>
<organism evidence="13 14">
    <name type="scientific">Parabacteroides chartae</name>
    <dbReference type="NCBI Taxonomy" id="1037355"/>
    <lineage>
        <taxon>Bacteria</taxon>
        <taxon>Pseudomonadati</taxon>
        <taxon>Bacteroidota</taxon>
        <taxon>Bacteroidia</taxon>
        <taxon>Bacteroidales</taxon>
        <taxon>Tannerellaceae</taxon>
        <taxon>Parabacteroides</taxon>
    </lineage>
</organism>
<evidence type="ECO:0000256" key="2">
    <source>
        <dbReference type="ARBA" id="ARBA00022448"/>
    </source>
</evidence>
<dbReference type="GO" id="GO:0009279">
    <property type="term" value="C:cell outer membrane"/>
    <property type="evidence" value="ECO:0007669"/>
    <property type="project" value="UniProtKB-SubCell"/>
</dbReference>